<dbReference type="RefSeq" id="WP_380962824.1">
    <property type="nucleotide sequence ID" value="NZ_JBHTCO010000002.1"/>
</dbReference>
<keyword evidence="4 9" id="KW-0808">Transferase</keyword>
<comment type="caution">
    <text evidence="9">The sequence shown here is derived from an EMBL/GenBank/DDBJ whole genome shotgun (WGS) entry which is preliminary data.</text>
</comment>
<protein>
    <recommendedName>
        <fullName evidence="3">Glucokinase</fullName>
        <ecNumber evidence="2">2.7.1.2</ecNumber>
    </recommendedName>
    <alternativeName>
        <fullName evidence="8">Glucose kinase</fullName>
    </alternativeName>
</protein>
<dbReference type="InterPro" id="IPR004654">
    <property type="entry name" value="ROK_glcA"/>
</dbReference>
<keyword evidence="6" id="KW-0418">Kinase</keyword>
<dbReference type="Gene3D" id="3.30.420.40">
    <property type="match status" value="2"/>
</dbReference>
<keyword evidence="5" id="KW-0547">Nucleotide-binding</keyword>
<reference evidence="10" key="1">
    <citation type="journal article" date="2019" name="Int. J. Syst. Evol. Microbiol.">
        <title>The Global Catalogue of Microorganisms (GCM) 10K type strain sequencing project: providing services to taxonomists for standard genome sequencing and annotation.</title>
        <authorList>
            <consortium name="The Broad Institute Genomics Platform"/>
            <consortium name="The Broad Institute Genome Sequencing Center for Infectious Disease"/>
            <person name="Wu L."/>
            <person name="Ma J."/>
        </authorList>
    </citation>
    <scope>NUCLEOTIDE SEQUENCE [LARGE SCALE GENOMIC DNA]</scope>
    <source>
        <strain evidence="10">CGMCC 1.16305</strain>
    </source>
</reference>
<gene>
    <name evidence="9" type="ORF">ACFQRG_01250</name>
</gene>
<sequence>MKKLIGIDLGGTTTKFAILTEEGVIQQKWSIKTDIQNEGKNIVPNIIASINHRLKLNELSANDFLGIGMGSPGTVDRQTGTVIGAYNLNWRTLQPVKELIEYGTGIPFYIENDANVAALGERWKGAGEGGKDVVFMTLGTGVGGGIIADGNLLHGKVGAAGEIGHLIVEPNGYQCTCGNRGCLETVASATGVVHIARDFSEKFTGKSELKRLIDDGQEVTSKAVFDQAKQGDKLALTVLDKLYFYLGLACGNIANVLNPETIVIGGGVSAAGDMLLKGVEGYFHKFTFPQVGQSTKVKLAQLGNDAGVIGAASLVMYEHRERNMFGHSL</sequence>
<comment type="similarity">
    <text evidence="1">Belongs to the ROK (NagC/XylR) family.</text>
</comment>
<keyword evidence="7" id="KW-0067">ATP-binding</keyword>
<dbReference type="Pfam" id="PF00480">
    <property type="entry name" value="ROK"/>
    <property type="match status" value="1"/>
</dbReference>
<evidence type="ECO:0000256" key="7">
    <source>
        <dbReference type="ARBA" id="ARBA00022840"/>
    </source>
</evidence>
<name>A0ABW2PQD5_9BACL</name>
<evidence type="ECO:0000256" key="4">
    <source>
        <dbReference type="ARBA" id="ARBA00022679"/>
    </source>
</evidence>
<keyword evidence="10" id="KW-1185">Reference proteome</keyword>
<dbReference type="EC" id="2.7.1.2" evidence="2"/>
<dbReference type="GO" id="GO:0004340">
    <property type="term" value="F:glucokinase activity"/>
    <property type="evidence" value="ECO:0007669"/>
    <property type="project" value="UniProtKB-EC"/>
</dbReference>
<dbReference type="PROSITE" id="PS01125">
    <property type="entry name" value="ROK"/>
    <property type="match status" value="1"/>
</dbReference>
<evidence type="ECO:0000256" key="6">
    <source>
        <dbReference type="ARBA" id="ARBA00022777"/>
    </source>
</evidence>
<evidence type="ECO:0000313" key="10">
    <source>
        <dbReference type="Proteomes" id="UP001596505"/>
    </source>
</evidence>
<proteinExistence type="inferred from homology"/>
<evidence type="ECO:0000256" key="5">
    <source>
        <dbReference type="ARBA" id="ARBA00022741"/>
    </source>
</evidence>
<dbReference type="NCBIfam" id="TIGR00744">
    <property type="entry name" value="ROK_glcA_fam"/>
    <property type="match status" value="1"/>
</dbReference>
<dbReference type="PANTHER" id="PTHR18964:SF149">
    <property type="entry name" value="BIFUNCTIONAL UDP-N-ACETYLGLUCOSAMINE 2-EPIMERASE_N-ACETYLMANNOSAMINE KINASE"/>
    <property type="match status" value="1"/>
</dbReference>
<dbReference type="InterPro" id="IPR043129">
    <property type="entry name" value="ATPase_NBD"/>
</dbReference>
<accession>A0ABW2PQD5</accession>
<dbReference type="CDD" id="cd24062">
    <property type="entry name" value="ASKHA_NBD_ROK_BsGLK-like"/>
    <property type="match status" value="1"/>
</dbReference>
<dbReference type="Proteomes" id="UP001596505">
    <property type="component" value="Unassembled WGS sequence"/>
</dbReference>
<dbReference type="PANTHER" id="PTHR18964">
    <property type="entry name" value="ROK (REPRESSOR, ORF, KINASE) FAMILY"/>
    <property type="match status" value="1"/>
</dbReference>
<evidence type="ECO:0000256" key="2">
    <source>
        <dbReference type="ARBA" id="ARBA00012323"/>
    </source>
</evidence>
<evidence type="ECO:0000313" key="9">
    <source>
        <dbReference type="EMBL" id="MFC7391622.1"/>
    </source>
</evidence>
<organism evidence="9 10">
    <name type="scientific">Scopulibacillus cellulosilyticus</name>
    <dbReference type="NCBI Taxonomy" id="2665665"/>
    <lineage>
        <taxon>Bacteria</taxon>
        <taxon>Bacillati</taxon>
        <taxon>Bacillota</taxon>
        <taxon>Bacilli</taxon>
        <taxon>Bacillales</taxon>
        <taxon>Sporolactobacillaceae</taxon>
        <taxon>Scopulibacillus</taxon>
    </lineage>
</organism>
<evidence type="ECO:0000256" key="1">
    <source>
        <dbReference type="ARBA" id="ARBA00006479"/>
    </source>
</evidence>
<evidence type="ECO:0000256" key="8">
    <source>
        <dbReference type="ARBA" id="ARBA00032386"/>
    </source>
</evidence>
<dbReference type="InterPro" id="IPR000600">
    <property type="entry name" value="ROK"/>
</dbReference>
<dbReference type="InterPro" id="IPR049874">
    <property type="entry name" value="ROK_cs"/>
</dbReference>
<dbReference type="SUPFAM" id="SSF53067">
    <property type="entry name" value="Actin-like ATPase domain"/>
    <property type="match status" value="1"/>
</dbReference>
<dbReference type="EMBL" id="JBHTCO010000002">
    <property type="protein sequence ID" value="MFC7391622.1"/>
    <property type="molecule type" value="Genomic_DNA"/>
</dbReference>
<evidence type="ECO:0000256" key="3">
    <source>
        <dbReference type="ARBA" id="ARBA00014701"/>
    </source>
</evidence>